<gene>
    <name evidence="2" type="ORF">RSSL_01312</name>
</gene>
<dbReference type="EMBL" id="ALIF01000001">
    <property type="protein sequence ID" value="EJO17388.1"/>
    <property type="molecule type" value="Genomic_DNA"/>
</dbReference>
<organism evidence="2 3">
    <name type="scientific">Streptococcus salivarius K12</name>
    <dbReference type="NCBI Taxonomy" id="1200793"/>
    <lineage>
        <taxon>Bacteria</taxon>
        <taxon>Bacillati</taxon>
        <taxon>Bacillota</taxon>
        <taxon>Bacilli</taxon>
        <taxon>Lactobacillales</taxon>
        <taxon>Streptococcaceae</taxon>
        <taxon>Streptococcus</taxon>
    </lineage>
</organism>
<dbReference type="Pfam" id="PF19258">
    <property type="entry name" value="KxYKxGKxW_sig"/>
    <property type="match status" value="1"/>
</dbReference>
<comment type="caution">
    <text evidence="2">The sequence shown here is derived from an EMBL/GenBank/DDBJ whole genome shotgun (WGS) entry which is preliminary data.</text>
</comment>
<dbReference type="InterPro" id="IPR022263">
    <property type="entry name" value="KxYKxGKxW"/>
</dbReference>
<evidence type="ECO:0000313" key="3">
    <source>
        <dbReference type="Proteomes" id="UP000006983"/>
    </source>
</evidence>
<proteinExistence type="predicted"/>
<evidence type="ECO:0000256" key="1">
    <source>
        <dbReference type="ARBA" id="ARBA00022729"/>
    </source>
</evidence>
<reference evidence="2 3" key="1">
    <citation type="journal article" date="2012" name="J. Bacteriol.">
        <title>Genome Sequence of the Lantibiotic Bacteriocin Producer Streptococcus salivarius Strain K12.</title>
        <authorList>
            <person name="Barretto C."/>
            <person name="Alvarez-Martin P."/>
            <person name="Foata F."/>
            <person name="Renault P."/>
            <person name="Berger B."/>
        </authorList>
    </citation>
    <scope>NUCLEOTIDE SEQUENCE [LARGE SCALE GENOMIC DNA]</scope>
    <source>
        <strain evidence="2 3">K12</strain>
    </source>
</reference>
<dbReference type="PATRIC" id="fig|1200793.3.peg.1268"/>
<dbReference type="NCBIfam" id="TIGR03715">
    <property type="entry name" value="KxYKxGKxW"/>
    <property type="match status" value="1"/>
</dbReference>
<dbReference type="AlphaFoldDB" id="J7TZ54"/>
<keyword evidence="3" id="KW-1185">Reference proteome</keyword>
<accession>J7TZ54</accession>
<sequence length="204" mass="21967">MRLILLMKDVRMGSLKRKRGTFMENKVHFKLHKVKKQWVTIAVFGLALGASLIGVGVSADEQAANQVTSASTPESVSQDPDFVVTETTVATTKADQVATNNAADTTATVTTEKQPVLKEDQASSTYNLASGETRTATSETASTVTEVNSQAPESVETTVVSGGQFKSDAEGNWYYLKDGKNLTGAQNVDHFDLYFHEDGKQAKG</sequence>
<keyword evidence="1" id="KW-0732">Signal</keyword>
<dbReference type="Proteomes" id="UP000006983">
    <property type="component" value="Unassembled WGS sequence"/>
</dbReference>
<dbReference type="Gene3D" id="2.10.270.10">
    <property type="entry name" value="Cholin Binding"/>
    <property type="match status" value="1"/>
</dbReference>
<evidence type="ECO:0000313" key="2">
    <source>
        <dbReference type="EMBL" id="EJO17388.1"/>
    </source>
</evidence>
<name>J7TZ54_STRSL</name>
<protein>
    <submittedName>
        <fullName evidence="2">Glucan-binding protein</fullName>
    </submittedName>
</protein>
<dbReference type="SUPFAM" id="SSF69360">
    <property type="entry name" value="Cell wall binding repeat"/>
    <property type="match status" value="1"/>
</dbReference>